<evidence type="ECO:0000313" key="2">
    <source>
        <dbReference type="EMBL" id="CAY49614.1"/>
    </source>
</evidence>
<accession>C3KD41</accession>
<dbReference type="EMBL" id="OV986001">
    <property type="protein sequence ID" value="CAI2797601.1"/>
    <property type="molecule type" value="Genomic_DNA"/>
</dbReference>
<dbReference type="HOGENOM" id="CLU_1766417_0_0_6"/>
<dbReference type="Proteomes" id="UP001152918">
    <property type="component" value="Chromosome"/>
</dbReference>
<dbReference type="KEGG" id="pfs:PFLU_3389"/>
<reference evidence="2" key="1">
    <citation type="journal article" date="2009" name="Genome Biol.">
        <title>Genomic and genetic analyses of diversity and plant interactions of Pseudomonas fluorescens.</title>
        <authorList>
            <person name="Silby M.W."/>
            <person name="Cerdeno-Tarraga A.M."/>
            <person name="Vernikos G.S."/>
            <person name="Giddens S.R."/>
            <person name="Jackson R.W."/>
            <person name="Preston G.M."/>
            <person name="Zhang X.X."/>
            <person name="Moon C.D."/>
            <person name="Gehrig S.M."/>
            <person name="Godfrey S.A."/>
            <person name="Knight C.G."/>
            <person name="Malone J.G."/>
            <person name="Robinson Z."/>
            <person name="Spiers A.J."/>
            <person name="Harris S."/>
            <person name="Challis G.L."/>
            <person name="Yaxley A.M."/>
            <person name="Harris D."/>
            <person name="Seeger K."/>
            <person name="Murphy L."/>
            <person name="Rutter S."/>
            <person name="Squares R."/>
            <person name="Quail M.A."/>
            <person name="Saunders E."/>
            <person name="Mavromatis K."/>
            <person name="Brettin T.S."/>
            <person name="Bentley S.D."/>
            <person name="Hothersall J."/>
            <person name="Stephens E."/>
            <person name="Thomas C.M."/>
            <person name="Parkhill J."/>
            <person name="Levy S.B."/>
            <person name="Rainey P.B."/>
            <person name="Thomson N.R."/>
        </authorList>
    </citation>
    <scope>NUCLEOTIDE SEQUENCE [LARGE SCALE GENOMIC DNA]</scope>
    <source>
        <strain evidence="2">SBW25</strain>
    </source>
</reference>
<proteinExistence type="predicted"/>
<name>C3KD41_PSEFS</name>
<organism evidence="2">
    <name type="scientific">Pseudomonas fluorescens (strain SBW25)</name>
    <dbReference type="NCBI Taxonomy" id="216595"/>
    <lineage>
        <taxon>Bacteria</taxon>
        <taxon>Pseudomonadati</taxon>
        <taxon>Pseudomonadota</taxon>
        <taxon>Gammaproteobacteria</taxon>
        <taxon>Pseudomonadales</taxon>
        <taxon>Pseudomonadaceae</taxon>
        <taxon>Pseudomonas</taxon>
    </lineage>
</organism>
<reference evidence="1" key="2">
    <citation type="submission" date="2023-10" db="EMBL/GenBank/DDBJ databases">
        <authorList>
            <person name="Fortmann-Grote C."/>
        </authorList>
    </citation>
    <scope>NUCLEOTIDE SEQUENCE</scope>
    <source>
        <strain evidence="1">SBW25</strain>
    </source>
</reference>
<dbReference type="AlphaFoldDB" id="C3KD41"/>
<gene>
    <name evidence="2" type="ordered locus">PFLU_3389</name>
</gene>
<dbReference type="EMBL" id="AM181176">
    <property type="protein sequence ID" value="CAY49614.1"/>
    <property type="molecule type" value="Genomic_DNA"/>
</dbReference>
<sequence length="147" mass="15705">MANCHYTGPTHLFHRVTPRIEFKERIMTSTSNLTCNFTLSSSLALGVSFASDDGGASYGGQITVSTPATAGPVSTGLWDNDGNVFFTLYLTENPEINCVINSGSEPGSWVPYITLGRESGLACQISSPQQVGENNYNYTLTVTQPAA</sequence>
<evidence type="ECO:0000313" key="1">
    <source>
        <dbReference type="EMBL" id="CAI2797601.1"/>
    </source>
</evidence>
<protein>
    <submittedName>
        <fullName evidence="2">Uncharacterized protein</fullName>
    </submittedName>
</protein>